<organism evidence="1 2">
    <name type="scientific">Vitis vinifera</name>
    <name type="common">Grape</name>
    <dbReference type="NCBI Taxonomy" id="29760"/>
    <lineage>
        <taxon>Eukaryota</taxon>
        <taxon>Viridiplantae</taxon>
        <taxon>Streptophyta</taxon>
        <taxon>Embryophyta</taxon>
        <taxon>Tracheophyta</taxon>
        <taxon>Spermatophyta</taxon>
        <taxon>Magnoliopsida</taxon>
        <taxon>eudicotyledons</taxon>
        <taxon>Gunneridae</taxon>
        <taxon>Pentapetalae</taxon>
        <taxon>rosids</taxon>
        <taxon>Vitales</taxon>
        <taxon>Vitaceae</taxon>
        <taxon>Viteae</taxon>
        <taxon>Vitis</taxon>
    </lineage>
</organism>
<name>E0CV71_VITVI</name>
<dbReference type="EMBL" id="FN595247">
    <property type="protein sequence ID" value="CBI23032.3"/>
    <property type="molecule type" value="Genomic_DNA"/>
</dbReference>
<dbReference type="InParanoid" id="E0CV71"/>
<gene>
    <name evidence="1" type="ordered locus">VIT_16s0098g01600</name>
</gene>
<dbReference type="AlphaFoldDB" id="E0CV71"/>
<protein>
    <submittedName>
        <fullName evidence="1">Uncharacterized protein</fullName>
    </submittedName>
</protein>
<dbReference type="HOGENOM" id="CLU_2363913_0_0_1"/>
<dbReference type="STRING" id="29760.E0CV71"/>
<evidence type="ECO:0000313" key="1">
    <source>
        <dbReference type="EMBL" id="CBI23032.3"/>
    </source>
</evidence>
<reference evidence="2" key="1">
    <citation type="journal article" date="2007" name="Nature">
        <title>The grapevine genome sequence suggests ancestral hexaploidization in major angiosperm phyla.</title>
        <authorList>
            <consortium name="The French-Italian Public Consortium for Grapevine Genome Characterization."/>
            <person name="Jaillon O."/>
            <person name="Aury J.-M."/>
            <person name="Noel B."/>
            <person name="Policriti A."/>
            <person name="Clepet C."/>
            <person name="Casagrande A."/>
            <person name="Choisne N."/>
            <person name="Aubourg S."/>
            <person name="Vitulo N."/>
            <person name="Jubin C."/>
            <person name="Vezzi A."/>
            <person name="Legeai F."/>
            <person name="Hugueney P."/>
            <person name="Dasilva C."/>
            <person name="Horner D."/>
            <person name="Mica E."/>
            <person name="Jublot D."/>
            <person name="Poulain J."/>
            <person name="Bruyere C."/>
            <person name="Billault A."/>
            <person name="Segurens B."/>
            <person name="Gouyvenoux M."/>
            <person name="Ugarte E."/>
            <person name="Cattonaro F."/>
            <person name="Anthouard V."/>
            <person name="Vico V."/>
            <person name="Del Fabbro C."/>
            <person name="Alaux M."/>
            <person name="Di Gaspero G."/>
            <person name="Dumas V."/>
            <person name="Felice N."/>
            <person name="Paillard S."/>
            <person name="Juman I."/>
            <person name="Moroldo M."/>
            <person name="Scalabrin S."/>
            <person name="Canaguier A."/>
            <person name="Le Clainche I."/>
            <person name="Malacrida G."/>
            <person name="Durand E."/>
            <person name="Pesole G."/>
            <person name="Laucou V."/>
            <person name="Chatelet P."/>
            <person name="Merdinoglu D."/>
            <person name="Delledonne M."/>
            <person name="Pezzotti M."/>
            <person name="Lecharny A."/>
            <person name="Scarpelli C."/>
            <person name="Artiguenave F."/>
            <person name="Pe M.E."/>
            <person name="Valle G."/>
            <person name="Morgante M."/>
            <person name="Caboche M."/>
            <person name="Adam-Blondon A.-F."/>
            <person name="Weissenbach J."/>
            <person name="Quetier F."/>
            <person name="Wincker P."/>
        </authorList>
    </citation>
    <scope>NUCLEOTIDE SEQUENCE [LARGE SCALE GENOMIC DNA]</scope>
    <source>
        <strain evidence="2">cv. Pinot noir / PN40024</strain>
    </source>
</reference>
<dbReference type="PaxDb" id="29760-VIT_16s0098g01600.t01"/>
<proteinExistence type="predicted"/>
<sequence length="96" mass="10745">MFSCIKTDSVLMRREYATSLFLSAVRRPVLDSFETSKQVHQPALNDAVSNFAKCDFNATHLGEIRVLGTDSCMIPENQAQEVGKDSLQTWSYTHCG</sequence>
<keyword evidence="2" id="KW-1185">Reference proteome</keyword>
<accession>E0CV71</accession>
<dbReference type="PANTHER" id="PTHR36026:SF1">
    <property type="entry name" value="OS05G0542100 PROTEIN"/>
    <property type="match status" value="1"/>
</dbReference>
<dbReference type="PANTHER" id="PTHR36026">
    <property type="entry name" value="OS05G0542100 PROTEIN"/>
    <property type="match status" value="1"/>
</dbReference>
<dbReference type="Proteomes" id="UP000009183">
    <property type="component" value="Chromosome 16"/>
</dbReference>
<evidence type="ECO:0000313" key="2">
    <source>
        <dbReference type="Proteomes" id="UP000009183"/>
    </source>
</evidence>